<accession>A0ABW5YC48</accession>
<dbReference type="RefSeq" id="WP_377185158.1">
    <property type="nucleotide sequence ID" value="NZ_JBHUPD010000002.1"/>
</dbReference>
<evidence type="ECO:0000313" key="2">
    <source>
        <dbReference type="Proteomes" id="UP001597557"/>
    </source>
</evidence>
<reference evidence="2" key="1">
    <citation type="journal article" date="2019" name="Int. J. Syst. Evol. Microbiol.">
        <title>The Global Catalogue of Microorganisms (GCM) 10K type strain sequencing project: providing services to taxonomists for standard genome sequencing and annotation.</title>
        <authorList>
            <consortium name="The Broad Institute Genomics Platform"/>
            <consortium name="The Broad Institute Genome Sequencing Center for Infectious Disease"/>
            <person name="Wu L."/>
            <person name="Ma J."/>
        </authorList>
    </citation>
    <scope>NUCLEOTIDE SEQUENCE [LARGE SCALE GENOMIC DNA]</scope>
    <source>
        <strain evidence="2">KCTC 22437</strain>
    </source>
</reference>
<organism evidence="1 2">
    <name type="scientific">Mucilaginibacter ximonensis</name>
    <dbReference type="NCBI Taxonomy" id="538021"/>
    <lineage>
        <taxon>Bacteria</taxon>
        <taxon>Pseudomonadati</taxon>
        <taxon>Bacteroidota</taxon>
        <taxon>Sphingobacteriia</taxon>
        <taxon>Sphingobacteriales</taxon>
        <taxon>Sphingobacteriaceae</taxon>
        <taxon>Mucilaginibacter</taxon>
    </lineage>
</organism>
<proteinExistence type="predicted"/>
<gene>
    <name evidence="1" type="ORF">ACFS5N_10695</name>
</gene>
<keyword evidence="2" id="KW-1185">Reference proteome</keyword>
<protein>
    <recommendedName>
        <fullName evidence="3">DUF4358 domain-containing protein</fullName>
    </recommendedName>
</protein>
<dbReference type="EMBL" id="JBHUPD010000002">
    <property type="protein sequence ID" value="MFD2872937.1"/>
    <property type="molecule type" value="Genomic_DNA"/>
</dbReference>
<name>A0ABW5YC48_9SPHI</name>
<sequence>MQYKLILVFLIFCLPIGLKAQKSKPFPYIISQADVPAGFFPAGPFTKEEKATSLSANQGLVTDKKLISTIYDHANIAAIQKIYAAVFVPKVHAEDALECYVIEYKSQAILNQEQAKQTRQSGSRFLKKDRYLFIVWSDGYYAAVNTTAQNLIKKWALTDISK</sequence>
<evidence type="ECO:0000313" key="1">
    <source>
        <dbReference type="EMBL" id="MFD2872937.1"/>
    </source>
</evidence>
<dbReference type="Proteomes" id="UP001597557">
    <property type="component" value="Unassembled WGS sequence"/>
</dbReference>
<evidence type="ECO:0008006" key="3">
    <source>
        <dbReference type="Google" id="ProtNLM"/>
    </source>
</evidence>
<comment type="caution">
    <text evidence="1">The sequence shown here is derived from an EMBL/GenBank/DDBJ whole genome shotgun (WGS) entry which is preliminary data.</text>
</comment>